<sequence>MSGVKLTVLVSPGRHPVSGRARVSPADAAALCQARELPGTQLRVMSAGQGKTADLDAYLGLGVAELEWIPTADERVAETLQAALAGQELVLMGSRADGGLSSGMLPFQLAAALGMPVIQDVLQVSLRGRTARVVQFLPKGLRRELEVDLPALITLHPRAHGTTRYAYALARAGRVVQCHGFVVSVSEQCWQVEPANRRARPLKAQLKLSGHARMQGAIASDEGGRAGQVVKQGTVVEKAQVVLDYLREHRLIDF</sequence>
<dbReference type="Gene3D" id="3.40.50.620">
    <property type="entry name" value="HUPs"/>
    <property type="match status" value="1"/>
</dbReference>
<dbReference type="AlphaFoldDB" id="A0A847S263"/>
<feature type="domain" description="Electron transfer flavoprotein alpha/beta-subunit N-terminal" evidence="2">
    <location>
        <begin position="20"/>
        <end position="159"/>
    </location>
</feature>
<proteinExistence type="predicted"/>
<evidence type="ECO:0000259" key="2">
    <source>
        <dbReference type="Pfam" id="PF01012"/>
    </source>
</evidence>
<evidence type="ECO:0000256" key="1">
    <source>
        <dbReference type="ARBA" id="ARBA00022982"/>
    </source>
</evidence>
<dbReference type="SUPFAM" id="SSF52402">
    <property type="entry name" value="Adenine nucleotide alpha hydrolases-like"/>
    <property type="match status" value="1"/>
</dbReference>
<dbReference type="InterPro" id="IPR014730">
    <property type="entry name" value="ETF_a/b_N"/>
</dbReference>
<gene>
    <name evidence="3" type="ORF">HF682_01600</name>
</gene>
<keyword evidence="4" id="KW-1185">Reference proteome</keyword>
<dbReference type="RefSeq" id="WP_168875508.1">
    <property type="nucleotide sequence ID" value="NZ_JABAIM010000001.1"/>
</dbReference>
<comment type="caution">
    <text evidence="3">The sequence shown here is derived from an EMBL/GenBank/DDBJ whole genome shotgun (WGS) entry which is preliminary data.</text>
</comment>
<dbReference type="InterPro" id="IPR014729">
    <property type="entry name" value="Rossmann-like_a/b/a_fold"/>
</dbReference>
<name>A0A847S263_9NEIS</name>
<evidence type="ECO:0000313" key="3">
    <source>
        <dbReference type="EMBL" id="NLR73853.1"/>
    </source>
</evidence>
<keyword evidence="1" id="KW-0813">Transport</keyword>
<dbReference type="Pfam" id="PF01012">
    <property type="entry name" value="ETF"/>
    <property type="match status" value="1"/>
</dbReference>
<organism evidence="3 4">
    <name type="scientific">Leeia aquatica</name>
    <dbReference type="NCBI Taxonomy" id="2725557"/>
    <lineage>
        <taxon>Bacteria</taxon>
        <taxon>Pseudomonadati</taxon>
        <taxon>Pseudomonadota</taxon>
        <taxon>Betaproteobacteria</taxon>
        <taxon>Neisseriales</taxon>
        <taxon>Leeiaceae</taxon>
        <taxon>Leeia</taxon>
    </lineage>
</organism>
<accession>A0A847S263</accession>
<dbReference type="Proteomes" id="UP000587991">
    <property type="component" value="Unassembled WGS sequence"/>
</dbReference>
<protein>
    <submittedName>
        <fullName evidence="3">Electron transfer flavoprotein subunit beta</fullName>
    </submittedName>
</protein>
<keyword evidence="1" id="KW-0249">Electron transport</keyword>
<reference evidence="3 4" key="1">
    <citation type="submission" date="2020-04" db="EMBL/GenBank/DDBJ databases">
        <title>Draft genome of Leeia sp. IMCC25680.</title>
        <authorList>
            <person name="Song J."/>
            <person name="Cho J.-C."/>
        </authorList>
    </citation>
    <scope>NUCLEOTIDE SEQUENCE [LARGE SCALE GENOMIC DNA]</scope>
    <source>
        <strain evidence="3 4">IMCC25680</strain>
    </source>
</reference>
<evidence type="ECO:0000313" key="4">
    <source>
        <dbReference type="Proteomes" id="UP000587991"/>
    </source>
</evidence>
<dbReference type="EMBL" id="JABAIM010000001">
    <property type="protein sequence ID" value="NLR73853.1"/>
    <property type="molecule type" value="Genomic_DNA"/>
</dbReference>